<dbReference type="PANTHER" id="PTHR46401">
    <property type="entry name" value="GLYCOSYLTRANSFERASE WBBK-RELATED"/>
    <property type="match status" value="1"/>
</dbReference>
<dbReference type="GO" id="GO:0016757">
    <property type="term" value="F:glycosyltransferase activity"/>
    <property type="evidence" value="ECO:0007669"/>
    <property type="project" value="InterPro"/>
</dbReference>
<dbReference type="GO" id="GO:0009103">
    <property type="term" value="P:lipopolysaccharide biosynthetic process"/>
    <property type="evidence" value="ECO:0007669"/>
    <property type="project" value="TreeGrafter"/>
</dbReference>
<feature type="domain" description="Glycosyl transferase family 1" evidence="2">
    <location>
        <begin position="209"/>
        <end position="367"/>
    </location>
</feature>
<accession>A0A3G2L365</accession>
<organism evidence="3 4">
    <name type="scientific">Euzebyella marina</name>
    <dbReference type="NCBI Taxonomy" id="1761453"/>
    <lineage>
        <taxon>Bacteria</taxon>
        <taxon>Pseudomonadati</taxon>
        <taxon>Bacteroidota</taxon>
        <taxon>Flavobacteriia</taxon>
        <taxon>Flavobacteriales</taxon>
        <taxon>Flavobacteriaceae</taxon>
        <taxon>Euzebyella</taxon>
    </lineage>
</organism>
<keyword evidence="4" id="KW-1185">Reference proteome</keyword>
<dbReference type="Gene3D" id="3.40.50.2000">
    <property type="entry name" value="Glycogen Phosphorylase B"/>
    <property type="match status" value="2"/>
</dbReference>
<evidence type="ECO:0000259" key="2">
    <source>
        <dbReference type="Pfam" id="PF00534"/>
    </source>
</evidence>
<dbReference type="KEGG" id="emar:D1013_04355"/>
<evidence type="ECO:0000313" key="3">
    <source>
        <dbReference type="EMBL" id="AYN66668.1"/>
    </source>
</evidence>
<reference evidence="3 4" key="1">
    <citation type="submission" date="2018-08" db="EMBL/GenBank/DDBJ databases">
        <title>The reduced genetic potential of extracellular carbohydrate catabolism in Euzebyella marina RN62, a Flavobacteriia bacterium isolated from the hadal water.</title>
        <authorList>
            <person name="Xue C."/>
        </authorList>
    </citation>
    <scope>NUCLEOTIDE SEQUENCE [LARGE SCALE GENOMIC DNA]</scope>
    <source>
        <strain evidence="3 4">RN62</strain>
    </source>
</reference>
<dbReference type="AlphaFoldDB" id="A0A3G2L365"/>
<dbReference type="InterPro" id="IPR001296">
    <property type="entry name" value="Glyco_trans_1"/>
</dbReference>
<evidence type="ECO:0000256" key="1">
    <source>
        <dbReference type="ARBA" id="ARBA00022679"/>
    </source>
</evidence>
<name>A0A3G2L365_9FLAO</name>
<sequence>MNVLHIVPSMNPDHGGVCQGIRNSIPEMKKNGIHCEVLSFDESNAPYLKLDKFKVHALGAGRSLWQYNKKLIPWLTKNLERFDIVIINALWLYHSYASMKSFLKYRRLNNKQPRIYVMPHGMLDPYFQKAKERRFKAFRNNVYWNLVEKKVVNEADGLLFTCQEELLLARDTFPAYNPKKEINVGYGIQEPPLRSSEMKTALKVAVPEWDERPFFLFLGRINPKKGIEQLIRAYLSLEQTLPDLPQLVIAGPADHSYGRNVKNLASSSSKILFPGSLSGHSKWGAFYESGVFILPSHQENFGIAVVEALACSTPVLITKKVNIWDVIHSSEAGVIIDNSEESILDSLKDWLSFSDSHRKNLAQNAHKAYSNFFTVEKSTKQFIQGISCSHTLN</sequence>
<keyword evidence="1 3" id="KW-0808">Transferase</keyword>
<evidence type="ECO:0000313" key="4">
    <source>
        <dbReference type="Proteomes" id="UP000276309"/>
    </source>
</evidence>
<dbReference type="OrthoDB" id="9790710at2"/>
<dbReference type="Pfam" id="PF00534">
    <property type="entry name" value="Glycos_transf_1"/>
    <property type="match status" value="1"/>
</dbReference>
<gene>
    <name evidence="3" type="ORF">D1013_04355</name>
</gene>
<dbReference type="EMBL" id="CP032050">
    <property type="protein sequence ID" value="AYN66668.1"/>
    <property type="molecule type" value="Genomic_DNA"/>
</dbReference>
<dbReference type="PANTHER" id="PTHR46401:SF2">
    <property type="entry name" value="GLYCOSYLTRANSFERASE WBBK-RELATED"/>
    <property type="match status" value="1"/>
</dbReference>
<dbReference type="SUPFAM" id="SSF53756">
    <property type="entry name" value="UDP-Glycosyltransferase/glycogen phosphorylase"/>
    <property type="match status" value="1"/>
</dbReference>
<protein>
    <submittedName>
        <fullName evidence="3">Glycosyltransferase</fullName>
    </submittedName>
</protein>
<proteinExistence type="predicted"/>
<dbReference type="Proteomes" id="UP000276309">
    <property type="component" value="Chromosome"/>
</dbReference>